<protein>
    <recommendedName>
        <fullName evidence="3">DNA helicase UvrD</fullName>
    </recommendedName>
</protein>
<dbReference type="Pfam" id="PF13263">
    <property type="entry name" value="PHP_C"/>
    <property type="match status" value="1"/>
</dbReference>
<dbReference type="Gene3D" id="3.20.20.140">
    <property type="entry name" value="Metal-dependent hydrolases"/>
    <property type="match status" value="1"/>
</dbReference>
<evidence type="ECO:0000313" key="2">
    <source>
        <dbReference type="Proteomes" id="UP000228949"/>
    </source>
</evidence>
<reference evidence="2" key="1">
    <citation type="submission" date="2017-09" db="EMBL/GenBank/DDBJ databases">
        <title>Depth-based differentiation of microbial function through sediment-hosted aquifers and enrichment of novel symbionts in the deep terrestrial subsurface.</title>
        <authorList>
            <person name="Probst A.J."/>
            <person name="Ladd B."/>
            <person name="Jarett J.K."/>
            <person name="Geller-Mcgrath D.E."/>
            <person name="Sieber C.M.K."/>
            <person name="Emerson J.B."/>
            <person name="Anantharaman K."/>
            <person name="Thomas B.C."/>
            <person name="Malmstrom R."/>
            <person name="Stieglmeier M."/>
            <person name="Klingl A."/>
            <person name="Woyke T."/>
            <person name="Ryan C.M."/>
            <person name="Banfield J.F."/>
        </authorList>
    </citation>
    <scope>NUCLEOTIDE SEQUENCE [LARGE SCALE GENOMIC DNA]</scope>
</reference>
<organism evidence="1 2">
    <name type="scientific">Candidatus Wolfebacteria bacterium CG03_land_8_20_14_0_80_40_12</name>
    <dbReference type="NCBI Taxonomy" id="1975069"/>
    <lineage>
        <taxon>Bacteria</taxon>
        <taxon>Candidatus Wolfeibacteriota</taxon>
    </lineage>
</organism>
<gene>
    <name evidence="1" type="ORF">COS61_00790</name>
</gene>
<sequence>DPALNWRWSKLDNIALISNSDSHSLRRIGREANIFDAELSYEGIISAIKSGAPNKRTNTDLTRTDTDSPHKSVFVATIEFFPEEGRYHFDGHRLCGIVFSPEETKKRNGICPKCGKKLTIGVMNRVEKLADREAILSETPGFYYTYNNRVPYYNLIPLDEIIAEAYGMGVGAKKVKDTYENLIKTFGSELKILLEISDEKMKERVDDKIRQAIKAVREKRLKIRPGYDGEYGKVEIFSEGEKKDLEAQKKLF</sequence>
<evidence type="ECO:0008006" key="3">
    <source>
        <dbReference type="Google" id="ProtNLM"/>
    </source>
</evidence>
<dbReference type="Proteomes" id="UP000228949">
    <property type="component" value="Unassembled WGS sequence"/>
</dbReference>
<proteinExistence type="predicted"/>
<comment type="caution">
    <text evidence="1">The sequence shown here is derived from an EMBL/GenBank/DDBJ whole genome shotgun (WGS) entry which is preliminary data.</text>
</comment>
<dbReference type="CDD" id="cd19067">
    <property type="entry name" value="PfuEndoQ-like"/>
    <property type="match status" value="1"/>
</dbReference>
<evidence type="ECO:0000313" key="1">
    <source>
        <dbReference type="EMBL" id="PIU98556.1"/>
    </source>
</evidence>
<dbReference type="AlphaFoldDB" id="A0A2M7B612"/>
<feature type="non-terminal residue" evidence="1">
    <location>
        <position position="1"/>
    </location>
</feature>
<accession>A0A2M7B612</accession>
<name>A0A2M7B612_9BACT</name>
<dbReference type="EMBL" id="PEVJ01000020">
    <property type="protein sequence ID" value="PIU98556.1"/>
    <property type="molecule type" value="Genomic_DNA"/>
</dbReference>
<dbReference type="PANTHER" id="PTHR40084:SF1">
    <property type="entry name" value="PHOSPHOTRANSFERASE"/>
    <property type="match status" value="1"/>
</dbReference>
<dbReference type="PANTHER" id="PTHR40084">
    <property type="entry name" value="PHOSPHOHYDROLASE, PHP FAMILY"/>
    <property type="match status" value="1"/>
</dbReference>